<feature type="region of interest" description="Disordered" evidence="1">
    <location>
        <begin position="234"/>
        <end position="275"/>
    </location>
</feature>
<dbReference type="PANTHER" id="PTHR31630:SF6">
    <property type="entry name" value="PHYTANOYL-COA DIOXYGENASE-RELATED"/>
    <property type="match status" value="1"/>
</dbReference>
<dbReference type="Pfam" id="PF05721">
    <property type="entry name" value="PhyH"/>
    <property type="match status" value="1"/>
</dbReference>
<feature type="compositionally biased region" description="Polar residues" evidence="1">
    <location>
        <begin position="247"/>
        <end position="261"/>
    </location>
</feature>
<keyword evidence="3" id="KW-1185">Reference proteome</keyword>
<sequence>MAIITDEHREFFRHNGYVVVKNVIPKENCERVIAAIWEFLGKDPNDRDAWYTPPKGMDDYDMKTQRGGWAPMFHHQSLWDNRQHPNVYRAFAELLNEDKLMVSIDQVAAKLPYRKGYEILNNSFIHWDMNTLDLPTPLVRPMGVQGLIMLADTHEDTGGFRCVPSLYRDMENWLARQPADRHPKNPEDLEGYEIVKVLGEAGDLVIWDKLLAHGNGENHSNEVRFAQFVTMRPAPRPESMTDEQKARQQSRIQAWQTNSGLGTDPRQWETKNYDKPAELTPLGRKLLGVDSWYD</sequence>
<evidence type="ECO:0000313" key="3">
    <source>
        <dbReference type="Proteomes" id="UP001575105"/>
    </source>
</evidence>
<evidence type="ECO:0000313" key="2">
    <source>
        <dbReference type="EMBL" id="MFA9477925.1"/>
    </source>
</evidence>
<dbReference type="RefSeq" id="WP_425344849.1">
    <property type="nucleotide sequence ID" value="NZ_JBGUBD010000003.1"/>
</dbReference>
<keyword evidence="2" id="KW-0560">Oxidoreductase</keyword>
<comment type="caution">
    <text evidence="2">The sequence shown here is derived from an EMBL/GenBank/DDBJ whole genome shotgun (WGS) entry which is preliminary data.</text>
</comment>
<proteinExistence type="predicted"/>
<dbReference type="Proteomes" id="UP001575105">
    <property type="component" value="Unassembled WGS sequence"/>
</dbReference>
<dbReference type="Gene3D" id="2.60.120.620">
    <property type="entry name" value="q2cbj1_9rhob like domain"/>
    <property type="match status" value="1"/>
</dbReference>
<name>A0ABV4U444_9BACT</name>
<feature type="compositionally biased region" description="Basic and acidic residues" evidence="1">
    <location>
        <begin position="266"/>
        <end position="275"/>
    </location>
</feature>
<organism evidence="2 3">
    <name type="scientific">Natronomicrosphaera hydrolytica</name>
    <dbReference type="NCBI Taxonomy" id="3242702"/>
    <lineage>
        <taxon>Bacteria</taxon>
        <taxon>Pseudomonadati</taxon>
        <taxon>Planctomycetota</taxon>
        <taxon>Phycisphaerae</taxon>
        <taxon>Phycisphaerales</taxon>
        <taxon>Phycisphaeraceae</taxon>
        <taxon>Natronomicrosphaera</taxon>
    </lineage>
</organism>
<dbReference type="GO" id="GO:0051213">
    <property type="term" value="F:dioxygenase activity"/>
    <property type="evidence" value="ECO:0007669"/>
    <property type="project" value="UniProtKB-KW"/>
</dbReference>
<gene>
    <name evidence="2" type="ORF">ACERK3_06395</name>
</gene>
<dbReference type="PANTHER" id="PTHR31630">
    <property type="entry name" value="PHYTANOYL-COA DIOXYGENASE-RELATED-RELATED"/>
    <property type="match status" value="1"/>
</dbReference>
<protein>
    <submittedName>
        <fullName evidence="2">Phytanoyl-CoA dioxygenase family protein</fullName>
    </submittedName>
</protein>
<accession>A0ABV4U444</accession>
<evidence type="ECO:0000256" key="1">
    <source>
        <dbReference type="SAM" id="MobiDB-lite"/>
    </source>
</evidence>
<dbReference type="SUPFAM" id="SSF51197">
    <property type="entry name" value="Clavaminate synthase-like"/>
    <property type="match status" value="1"/>
</dbReference>
<dbReference type="EMBL" id="JBGUBD010000003">
    <property type="protein sequence ID" value="MFA9477925.1"/>
    <property type="molecule type" value="Genomic_DNA"/>
</dbReference>
<dbReference type="InterPro" id="IPR008775">
    <property type="entry name" value="Phytyl_CoA_dOase-like"/>
</dbReference>
<keyword evidence="2" id="KW-0223">Dioxygenase</keyword>
<reference evidence="2 3" key="1">
    <citation type="submission" date="2024-08" db="EMBL/GenBank/DDBJ databases">
        <title>Whole-genome sequencing of halo(alkali)philic microorganisms from hypersaline lakes.</title>
        <authorList>
            <person name="Sorokin D.Y."/>
            <person name="Merkel A.Y."/>
            <person name="Messina E."/>
            <person name="Yakimov M."/>
        </authorList>
    </citation>
    <scope>NUCLEOTIDE SEQUENCE [LARGE SCALE GENOMIC DNA]</scope>
    <source>
        <strain evidence="2 3">AB-hyl4</strain>
    </source>
</reference>